<evidence type="ECO:0000256" key="7">
    <source>
        <dbReference type="SAM" id="Phobius"/>
    </source>
</evidence>
<dbReference type="InterPro" id="IPR000719">
    <property type="entry name" value="Prot_kinase_dom"/>
</dbReference>
<reference evidence="9 10" key="1">
    <citation type="submission" date="2024-03" db="EMBL/GenBank/DDBJ databases">
        <authorList>
            <person name="Gkanogiannis A."/>
            <person name="Becerra Lopez-Lavalle L."/>
        </authorList>
    </citation>
    <scope>NUCLEOTIDE SEQUENCE [LARGE SCALE GENOMIC DNA]</scope>
</reference>
<evidence type="ECO:0000259" key="8">
    <source>
        <dbReference type="PROSITE" id="PS50011"/>
    </source>
</evidence>
<dbReference type="Gene3D" id="3.80.10.10">
    <property type="entry name" value="Ribonuclease Inhibitor"/>
    <property type="match status" value="1"/>
</dbReference>
<dbReference type="PANTHER" id="PTHR45631:SF202">
    <property type="entry name" value="SENESCENCE-INDUCED RECEPTOR-LIKE SERINE_THREONINE-PROTEIN KINASE"/>
    <property type="match status" value="1"/>
</dbReference>
<name>A0ABP0XTG5_9ROSI</name>
<dbReference type="InterPro" id="IPR032675">
    <property type="entry name" value="LRR_dom_sf"/>
</dbReference>
<comment type="subcellular location">
    <subcellularLocation>
        <location evidence="1">Membrane</location>
        <topology evidence="1">Single-pass membrane protein</topology>
    </subcellularLocation>
</comment>
<dbReference type="Gene3D" id="1.10.510.10">
    <property type="entry name" value="Transferase(Phosphotransferase) domain 1"/>
    <property type="match status" value="1"/>
</dbReference>
<dbReference type="InterPro" id="IPR011009">
    <property type="entry name" value="Kinase-like_dom_sf"/>
</dbReference>
<evidence type="ECO:0000256" key="4">
    <source>
        <dbReference type="ARBA" id="ARBA00022989"/>
    </source>
</evidence>
<dbReference type="InterPro" id="IPR001245">
    <property type="entry name" value="Ser-Thr/Tyr_kinase_cat_dom"/>
</dbReference>
<sequence>MPLACHIWLKEQIWLLSQFSSINAARDRPKGKRMINGNIISLTVDYQRGRSYTESTTKLNYVSDASFINTRVSRDVASAYGDGDTYPRQLRKLRSFPQGIRNCYSVSTVLDPSKSHTCHLLKRSSHLSDLINTGNGAPFISALEFIPSLNITYLTISSSLSLYTRMDVGSTEDRKYRFPFGVYDRIWSPFNSNEWTQVSTNLSVEPKGNNGLEVPSIVMQTASTPKNTSSSLEIWWDAIDSSQYYIAMHLAEVLNPEVNQSSDFVLGPIIPNYLSTMSIFPKEPLEGANRHVISFISTERATLPPIINAFELYIGKNISKLEADQGDVDALTNIKSTYGINKDWQGDPCVPMGFPWSGLNCSNGTVPRIISLNLSTSGLKGEISPCISNLTLLQIFYLTRNRFTGLIRKALLQKAEAGLLTLGVGENPDLCASLECVNKRKKYLVAIIVSSILVVLLPILMLTLVIYKRRKRRGNSLISSVLFPSIFEVKTVNVTENQPVHYSEILAITDNLKTTIGEGGFRKVYLGVLSDKTQVAVKLMSSMSQQGYNAFRAEAQILTLVHHINLVSLIGYCDEAENKALVYEFMGNGNLRDFLSDSSPKVLNWMQRLQIAVDAAQGLEYLHNGCVPPIIHRDMKSSNILLNEQMQAKISDFGLSRVFVNESDTHFSTCPAGTFGYMDPTVLLSRNFIKKSDVYSFGIGLFELITGHPAIMKGSENSIHIVDWAKPHIAEGNIQNIVDPRLESCIESCCASKFVELALCCTLPTSAGRPDMSDVVLQLVECLKMVQDTTPQMSHNNAENFSHNSFASDSLPTPRHL</sequence>
<dbReference type="SMART" id="SM00220">
    <property type="entry name" value="S_TKc"/>
    <property type="match status" value="1"/>
</dbReference>
<dbReference type="PANTHER" id="PTHR45631">
    <property type="entry name" value="OS07G0107800 PROTEIN-RELATED"/>
    <property type="match status" value="1"/>
</dbReference>
<keyword evidence="4 7" id="KW-1133">Transmembrane helix</keyword>
<evidence type="ECO:0000313" key="10">
    <source>
        <dbReference type="Proteomes" id="UP001642487"/>
    </source>
</evidence>
<feature type="region of interest" description="Disordered" evidence="6">
    <location>
        <begin position="793"/>
        <end position="817"/>
    </location>
</feature>
<gene>
    <name evidence="9" type="ORF">CITCOLO1_LOCUS2296</name>
</gene>
<feature type="compositionally biased region" description="Polar residues" evidence="6">
    <location>
        <begin position="793"/>
        <end position="811"/>
    </location>
</feature>
<evidence type="ECO:0000256" key="6">
    <source>
        <dbReference type="SAM" id="MobiDB-lite"/>
    </source>
</evidence>
<dbReference type="PROSITE" id="PS50011">
    <property type="entry name" value="PROTEIN_KINASE_DOM"/>
    <property type="match status" value="1"/>
</dbReference>
<keyword evidence="10" id="KW-1185">Reference proteome</keyword>
<dbReference type="EMBL" id="OZ021735">
    <property type="protein sequence ID" value="CAK9310661.1"/>
    <property type="molecule type" value="Genomic_DNA"/>
</dbReference>
<feature type="domain" description="Protein kinase" evidence="8">
    <location>
        <begin position="510"/>
        <end position="783"/>
    </location>
</feature>
<dbReference type="PROSITE" id="PS00108">
    <property type="entry name" value="PROTEIN_KINASE_ST"/>
    <property type="match status" value="1"/>
</dbReference>
<dbReference type="SUPFAM" id="SSF56112">
    <property type="entry name" value="Protein kinase-like (PK-like)"/>
    <property type="match status" value="1"/>
</dbReference>
<accession>A0ABP0XTG5</accession>
<dbReference type="Pfam" id="PF07714">
    <property type="entry name" value="PK_Tyr_Ser-Thr"/>
    <property type="match status" value="1"/>
</dbReference>
<keyword evidence="3" id="KW-0732">Signal</keyword>
<evidence type="ECO:0000256" key="5">
    <source>
        <dbReference type="ARBA" id="ARBA00023136"/>
    </source>
</evidence>
<dbReference type="SUPFAM" id="SSF52058">
    <property type="entry name" value="L domain-like"/>
    <property type="match status" value="1"/>
</dbReference>
<dbReference type="Proteomes" id="UP001642487">
    <property type="component" value="Chromosome 1"/>
</dbReference>
<evidence type="ECO:0000313" key="9">
    <source>
        <dbReference type="EMBL" id="CAK9310661.1"/>
    </source>
</evidence>
<dbReference type="Gene3D" id="3.30.200.20">
    <property type="entry name" value="Phosphorylase Kinase, domain 1"/>
    <property type="match status" value="1"/>
</dbReference>
<evidence type="ECO:0000256" key="3">
    <source>
        <dbReference type="ARBA" id="ARBA00022729"/>
    </source>
</evidence>
<dbReference type="Pfam" id="PF12819">
    <property type="entry name" value="Malectin_like"/>
    <property type="match status" value="2"/>
</dbReference>
<organism evidence="9 10">
    <name type="scientific">Citrullus colocynthis</name>
    <name type="common">colocynth</name>
    <dbReference type="NCBI Taxonomy" id="252529"/>
    <lineage>
        <taxon>Eukaryota</taxon>
        <taxon>Viridiplantae</taxon>
        <taxon>Streptophyta</taxon>
        <taxon>Embryophyta</taxon>
        <taxon>Tracheophyta</taxon>
        <taxon>Spermatophyta</taxon>
        <taxon>Magnoliopsida</taxon>
        <taxon>eudicotyledons</taxon>
        <taxon>Gunneridae</taxon>
        <taxon>Pentapetalae</taxon>
        <taxon>rosids</taxon>
        <taxon>fabids</taxon>
        <taxon>Cucurbitales</taxon>
        <taxon>Cucurbitaceae</taxon>
        <taxon>Benincaseae</taxon>
        <taxon>Citrullus</taxon>
    </lineage>
</organism>
<keyword evidence="2 7" id="KW-0812">Transmembrane</keyword>
<protein>
    <recommendedName>
        <fullName evidence="8">Protein kinase domain-containing protein</fullName>
    </recommendedName>
</protein>
<dbReference type="InterPro" id="IPR008271">
    <property type="entry name" value="Ser/Thr_kinase_AS"/>
</dbReference>
<evidence type="ECO:0000256" key="1">
    <source>
        <dbReference type="ARBA" id="ARBA00004167"/>
    </source>
</evidence>
<keyword evidence="5 7" id="KW-0472">Membrane</keyword>
<feature type="transmembrane region" description="Helical" evidence="7">
    <location>
        <begin position="443"/>
        <end position="467"/>
    </location>
</feature>
<dbReference type="InterPro" id="IPR024788">
    <property type="entry name" value="Malectin-like_Carb-bd_dom"/>
</dbReference>
<proteinExistence type="predicted"/>
<evidence type="ECO:0000256" key="2">
    <source>
        <dbReference type="ARBA" id="ARBA00022692"/>
    </source>
</evidence>